<sequence length="98" mass="10285">MAKKPQGRPAPDAPPRRPGTVGGRTYGTPMIECALCGTDAVVLDRSGGRDTEEELVVLCTDCTPGEITEALESTLLESTLIESTLIESARRGAKARAA</sequence>
<gene>
    <name evidence="1" type="ORF">ACH61_02235</name>
</gene>
<dbReference type="Proteomes" id="UP000076717">
    <property type="component" value="Unassembled WGS sequence"/>
</dbReference>
<reference evidence="1 2" key="1">
    <citation type="submission" date="2015-08" db="EMBL/GenBank/DDBJ databases">
        <title>Draft Genome Sequence of Rathayibacter sp. Strain VKM Ac-2596 Isolated from Leaf Gall Induced by Plant-Parasitic Nematodes.</title>
        <authorList>
            <person name="Vasilenko O.V."/>
            <person name="Starodumova I.P."/>
            <person name="Tarlachkov S.V."/>
            <person name="Dorofeeva L.V."/>
            <person name="Evtushenko L.I."/>
        </authorList>
    </citation>
    <scope>NUCLEOTIDE SEQUENCE [LARGE SCALE GENOMIC DNA]</scope>
    <source>
        <strain evidence="1 2">VKM Ac-2596</strain>
    </source>
</reference>
<accession>A0A166HIA0</accession>
<evidence type="ECO:0000313" key="2">
    <source>
        <dbReference type="Proteomes" id="UP000076717"/>
    </source>
</evidence>
<comment type="caution">
    <text evidence="1">The sequence shown here is derived from an EMBL/GenBank/DDBJ whole genome shotgun (WGS) entry which is preliminary data.</text>
</comment>
<proteinExistence type="predicted"/>
<dbReference type="AlphaFoldDB" id="A0A166HIA0"/>
<name>A0A166HIA0_9MICO</name>
<organism evidence="1 2">
    <name type="scientific">Rathayibacter tanaceti</name>
    <dbReference type="NCBI Taxonomy" id="1671680"/>
    <lineage>
        <taxon>Bacteria</taxon>
        <taxon>Bacillati</taxon>
        <taxon>Actinomycetota</taxon>
        <taxon>Actinomycetes</taxon>
        <taxon>Micrococcales</taxon>
        <taxon>Microbacteriaceae</taxon>
        <taxon>Rathayibacter</taxon>
    </lineage>
</organism>
<protein>
    <submittedName>
        <fullName evidence="1">Uncharacterized protein</fullName>
    </submittedName>
</protein>
<dbReference type="EMBL" id="LIIN01000082">
    <property type="protein sequence ID" value="KZX20641.1"/>
    <property type="molecule type" value="Genomic_DNA"/>
</dbReference>
<keyword evidence="2" id="KW-1185">Reference proteome</keyword>
<evidence type="ECO:0000313" key="1">
    <source>
        <dbReference type="EMBL" id="KZX20641.1"/>
    </source>
</evidence>